<sequence length="14" mass="1734">MWIQKAEFPREIVS</sequence>
<organism evidence="1">
    <name type="scientific">Anguilla anguilla</name>
    <name type="common">European freshwater eel</name>
    <name type="synonym">Muraena anguilla</name>
    <dbReference type="NCBI Taxonomy" id="7936"/>
    <lineage>
        <taxon>Eukaryota</taxon>
        <taxon>Metazoa</taxon>
        <taxon>Chordata</taxon>
        <taxon>Craniata</taxon>
        <taxon>Vertebrata</taxon>
        <taxon>Euteleostomi</taxon>
        <taxon>Actinopterygii</taxon>
        <taxon>Neopterygii</taxon>
        <taxon>Teleostei</taxon>
        <taxon>Anguilliformes</taxon>
        <taxon>Anguillidae</taxon>
        <taxon>Anguilla</taxon>
    </lineage>
</organism>
<evidence type="ECO:0000313" key="1">
    <source>
        <dbReference type="EMBL" id="JAH08216.1"/>
    </source>
</evidence>
<name>A0A0E9PUA1_ANGAN</name>
<dbReference type="EMBL" id="GBXM01100361">
    <property type="protein sequence ID" value="JAH08216.1"/>
    <property type="molecule type" value="Transcribed_RNA"/>
</dbReference>
<proteinExistence type="predicted"/>
<accession>A0A0E9PUA1</accession>
<reference evidence="1" key="1">
    <citation type="submission" date="2014-11" db="EMBL/GenBank/DDBJ databases">
        <authorList>
            <person name="Amaro Gonzalez C."/>
        </authorList>
    </citation>
    <scope>NUCLEOTIDE SEQUENCE</scope>
</reference>
<protein>
    <submittedName>
        <fullName evidence="1">Uncharacterized protein</fullName>
    </submittedName>
</protein>
<reference evidence="1" key="2">
    <citation type="journal article" date="2015" name="Fish Shellfish Immunol.">
        <title>Early steps in the European eel (Anguilla anguilla)-Vibrio vulnificus interaction in the gills: Role of the RtxA13 toxin.</title>
        <authorList>
            <person name="Callol A."/>
            <person name="Pajuelo D."/>
            <person name="Ebbesson L."/>
            <person name="Teles M."/>
            <person name="MacKenzie S."/>
            <person name="Amaro C."/>
        </authorList>
    </citation>
    <scope>NUCLEOTIDE SEQUENCE</scope>
</reference>